<dbReference type="SUPFAM" id="SSF143597">
    <property type="entry name" value="YojJ-like"/>
    <property type="match status" value="1"/>
</dbReference>
<evidence type="ECO:0000256" key="5">
    <source>
        <dbReference type="ARBA" id="ARBA00022840"/>
    </source>
</evidence>
<name>A0A518GD66_9BACT</name>
<protein>
    <submittedName>
        <fullName evidence="8">DisA bacterial checkpoint controller nucleotide-binding protein</fullName>
    </submittedName>
</protein>
<keyword evidence="6" id="KW-0472">Membrane</keyword>
<keyword evidence="9" id="KW-1185">Reference proteome</keyword>
<evidence type="ECO:0000313" key="9">
    <source>
        <dbReference type="Proteomes" id="UP000318017"/>
    </source>
</evidence>
<dbReference type="GO" id="GO:0005524">
    <property type="term" value="F:ATP binding"/>
    <property type="evidence" value="ECO:0007669"/>
    <property type="project" value="UniProtKB-KW"/>
</dbReference>
<reference evidence="8 9" key="1">
    <citation type="submission" date="2019-02" db="EMBL/GenBank/DDBJ databases">
        <title>Deep-cultivation of Planctomycetes and their phenomic and genomic characterization uncovers novel biology.</title>
        <authorList>
            <person name="Wiegand S."/>
            <person name="Jogler M."/>
            <person name="Boedeker C."/>
            <person name="Pinto D."/>
            <person name="Vollmers J."/>
            <person name="Rivas-Marin E."/>
            <person name="Kohn T."/>
            <person name="Peeters S.H."/>
            <person name="Heuer A."/>
            <person name="Rast P."/>
            <person name="Oberbeckmann S."/>
            <person name="Bunk B."/>
            <person name="Jeske O."/>
            <person name="Meyerdierks A."/>
            <person name="Storesund J.E."/>
            <person name="Kallscheuer N."/>
            <person name="Luecker S."/>
            <person name="Lage O.M."/>
            <person name="Pohl T."/>
            <person name="Merkel B.J."/>
            <person name="Hornburger P."/>
            <person name="Mueller R.-W."/>
            <person name="Bruemmer F."/>
            <person name="Labrenz M."/>
            <person name="Spormann A.M."/>
            <person name="Op den Camp H."/>
            <person name="Overmann J."/>
            <person name="Amann R."/>
            <person name="Jetten M.S.M."/>
            <person name="Mascher T."/>
            <person name="Medema M.H."/>
            <person name="Devos D.P."/>
            <person name="Kaster A.-K."/>
            <person name="Ovreas L."/>
            <person name="Rohde M."/>
            <person name="Galperin M.Y."/>
            <person name="Jogler C."/>
        </authorList>
    </citation>
    <scope>NUCLEOTIDE SEQUENCE [LARGE SCALE GENOMIC DNA]</scope>
    <source>
        <strain evidence="8 9">Q31a</strain>
    </source>
</reference>
<keyword evidence="6" id="KW-1133">Transmembrane helix</keyword>
<dbReference type="PANTHER" id="PTHR34185:SF1">
    <property type="entry name" value="DIADENYLATE CYCLASE"/>
    <property type="match status" value="1"/>
</dbReference>
<evidence type="ECO:0000313" key="8">
    <source>
        <dbReference type="EMBL" id="QDV26542.1"/>
    </source>
</evidence>
<keyword evidence="4" id="KW-0547">Nucleotide-binding</keyword>
<feature type="domain" description="DAC" evidence="7">
    <location>
        <begin position="84"/>
        <end position="242"/>
    </location>
</feature>
<dbReference type="EMBL" id="CP036298">
    <property type="protein sequence ID" value="QDV26542.1"/>
    <property type="molecule type" value="Genomic_DNA"/>
</dbReference>
<sequence length="399" mass="43825">MNAFASRVVEQIRLSDLLDIGIIALLLYVTFVWLRARASRSLGLIAVGLAGVFLLARWLDLYLTSMVFHYGAMGILLALVVVFQHDIRHGFERLTTSRWFPGPSPYPPSQNLSDTLGETIREMAQKQMGALIILPGREPLDRHLHGGVAVDATLSYPLLLSIFHSQSPGHDGAVLIEQGRIARLGIHLPLSADLSRIRSGGTRHAAALGLAECCDATVWVVSEERGTVSIAHDGELSILEPSAIGPRLRDYFGQQDGVQSRRNGNWHKGMVTKLAAVACAFSLWILFAYQADTVQRTFVVPIEYRNLPEGWEIVEPKSIFAEVTLSGSDPKFTLLRPEEMMISLEVGEIRGRSMLRWETQSNLKNLPSELSVEQIAPPAVAVTVRKKLAPKSAVGPASP</sequence>
<dbReference type="RefSeq" id="WP_145082741.1">
    <property type="nucleotide sequence ID" value="NZ_CP036298.1"/>
</dbReference>
<dbReference type="InterPro" id="IPR050338">
    <property type="entry name" value="DisA"/>
</dbReference>
<proteinExistence type="predicted"/>
<dbReference type="PANTHER" id="PTHR34185">
    <property type="entry name" value="DIADENYLATE CYCLASE"/>
    <property type="match status" value="1"/>
</dbReference>
<dbReference type="Gene3D" id="3.40.1700.10">
    <property type="entry name" value="DNA integrity scanning protein, DisA, N-terminal domain"/>
    <property type="match status" value="1"/>
</dbReference>
<feature type="transmembrane region" description="Helical" evidence="6">
    <location>
        <begin position="270"/>
        <end position="289"/>
    </location>
</feature>
<gene>
    <name evidence="8" type="ORF">Q31a_49160</name>
</gene>
<keyword evidence="6" id="KW-0812">Transmembrane</keyword>
<dbReference type="OrthoDB" id="9807385at2"/>
<dbReference type="Proteomes" id="UP000318017">
    <property type="component" value="Chromosome"/>
</dbReference>
<dbReference type="KEGG" id="ahel:Q31a_49160"/>
<dbReference type="Pfam" id="PF02457">
    <property type="entry name" value="DAC"/>
    <property type="match status" value="1"/>
</dbReference>
<evidence type="ECO:0000256" key="2">
    <source>
        <dbReference type="ARBA" id="ARBA00022679"/>
    </source>
</evidence>
<dbReference type="AlphaFoldDB" id="A0A518GD66"/>
<evidence type="ECO:0000259" key="7">
    <source>
        <dbReference type="PROSITE" id="PS51794"/>
    </source>
</evidence>
<organism evidence="8 9">
    <name type="scientific">Aureliella helgolandensis</name>
    <dbReference type="NCBI Taxonomy" id="2527968"/>
    <lineage>
        <taxon>Bacteria</taxon>
        <taxon>Pseudomonadati</taxon>
        <taxon>Planctomycetota</taxon>
        <taxon>Planctomycetia</taxon>
        <taxon>Pirellulales</taxon>
        <taxon>Pirellulaceae</taxon>
        <taxon>Aureliella</taxon>
    </lineage>
</organism>
<evidence type="ECO:0000256" key="1">
    <source>
        <dbReference type="ARBA" id="ARBA00000877"/>
    </source>
</evidence>
<keyword evidence="3" id="KW-0548">Nucleotidyltransferase</keyword>
<keyword evidence="2" id="KW-0808">Transferase</keyword>
<dbReference type="GO" id="GO:0106408">
    <property type="term" value="F:diadenylate cyclase activity"/>
    <property type="evidence" value="ECO:0007669"/>
    <property type="project" value="UniProtKB-EC"/>
</dbReference>
<keyword evidence="5" id="KW-0067">ATP-binding</keyword>
<dbReference type="InterPro" id="IPR003390">
    <property type="entry name" value="DNA_integrity_scan_DisA_N"/>
</dbReference>
<dbReference type="GO" id="GO:0004016">
    <property type="term" value="F:adenylate cyclase activity"/>
    <property type="evidence" value="ECO:0007669"/>
    <property type="project" value="TreeGrafter"/>
</dbReference>
<feature type="transmembrane region" description="Helical" evidence="6">
    <location>
        <begin position="65"/>
        <end position="83"/>
    </location>
</feature>
<accession>A0A518GD66</accession>
<evidence type="ECO:0000256" key="4">
    <source>
        <dbReference type="ARBA" id="ARBA00022741"/>
    </source>
</evidence>
<evidence type="ECO:0000256" key="3">
    <source>
        <dbReference type="ARBA" id="ARBA00022695"/>
    </source>
</evidence>
<comment type="catalytic activity">
    <reaction evidence="1">
        <text>2 ATP = 3',3'-c-di-AMP + 2 diphosphate</text>
        <dbReference type="Rhea" id="RHEA:35655"/>
        <dbReference type="ChEBI" id="CHEBI:30616"/>
        <dbReference type="ChEBI" id="CHEBI:33019"/>
        <dbReference type="ChEBI" id="CHEBI:71500"/>
        <dbReference type="EC" id="2.7.7.85"/>
    </reaction>
</comment>
<feature type="transmembrane region" description="Helical" evidence="6">
    <location>
        <begin position="12"/>
        <end position="34"/>
    </location>
</feature>
<feature type="transmembrane region" description="Helical" evidence="6">
    <location>
        <begin position="41"/>
        <end position="59"/>
    </location>
</feature>
<dbReference type="PROSITE" id="PS51794">
    <property type="entry name" value="DAC"/>
    <property type="match status" value="1"/>
</dbReference>
<dbReference type="InterPro" id="IPR036888">
    <property type="entry name" value="DNA_integrity_DisA_N_sf"/>
</dbReference>
<evidence type="ECO:0000256" key="6">
    <source>
        <dbReference type="SAM" id="Phobius"/>
    </source>
</evidence>
<dbReference type="Gene3D" id="2.170.120.30">
    <property type="match status" value="1"/>
</dbReference>